<dbReference type="PATRIC" id="fig|742737.3.peg.922"/>
<dbReference type="RefSeq" id="WP_006778909.1">
    <property type="nucleotide sequence ID" value="NZ_CP040506.1"/>
</dbReference>
<dbReference type="Proteomes" id="UP000005384">
    <property type="component" value="Unassembled WGS sequence"/>
</dbReference>
<dbReference type="PROSITE" id="PS51257">
    <property type="entry name" value="PROKAR_LIPOPROTEIN"/>
    <property type="match status" value="1"/>
</dbReference>
<proteinExistence type="predicted"/>
<dbReference type="PANTHER" id="PTHR30024">
    <property type="entry name" value="ALIPHATIC SULFONATES-BINDING PROTEIN-RELATED"/>
    <property type="match status" value="1"/>
</dbReference>
<dbReference type="EMBL" id="ADLN01000008">
    <property type="protein sequence ID" value="EHI61109.1"/>
    <property type="molecule type" value="Genomic_DNA"/>
</dbReference>
<dbReference type="AlphaFoldDB" id="G5IBP6"/>
<organism evidence="3 4">
    <name type="scientific">Hungatella hathewayi WAL-18680</name>
    <dbReference type="NCBI Taxonomy" id="742737"/>
    <lineage>
        <taxon>Bacteria</taxon>
        <taxon>Bacillati</taxon>
        <taxon>Bacillota</taxon>
        <taxon>Clostridia</taxon>
        <taxon>Lachnospirales</taxon>
        <taxon>Lachnospiraceae</taxon>
        <taxon>Hungatella</taxon>
    </lineage>
</organism>
<reference evidence="3 4" key="1">
    <citation type="submission" date="2011-08" db="EMBL/GenBank/DDBJ databases">
        <title>The Genome Sequence of Clostridium hathewayi WAL-18680.</title>
        <authorList>
            <consortium name="The Broad Institute Genome Sequencing Platform"/>
            <person name="Earl A."/>
            <person name="Ward D."/>
            <person name="Feldgarden M."/>
            <person name="Gevers D."/>
            <person name="Finegold S.M."/>
            <person name="Summanen P.H."/>
            <person name="Molitoris D.R."/>
            <person name="Song M."/>
            <person name="Daigneault M."/>
            <person name="Allen-Vercoe E."/>
            <person name="Young S.K."/>
            <person name="Zeng Q."/>
            <person name="Gargeya S."/>
            <person name="Fitzgerald M."/>
            <person name="Haas B."/>
            <person name="Abouelleil A."/>
            <person name="Alvarado L."/>
            <person name="Arachchi H.M."/>
            <person name="Berlin A."/>
            <person name="Brown A."/>
            <person name="Chapman S.B."/>
            <person name="Chen Z."/>
            <person name="Dunbar C."/>
            <person name="Freedman E."/>
            <person name="Gearin G."/>
            <person name="Gellesch M."/>
            <person name="Goldberg J."/>
            <person name="Griggs A."/>
            <person name="Gujja S."/>
            <person name="Heiman D."/>
            <person name="Howarth C."/>
            <person name="Larson L."/>
            <person name="Lui A."/>
            <person name="MacDonald P.J.P."/>
            <person name="Montmayeur A."/>
            <person name="Murphy C."/>
            <person name="Neiman D."/>
            <person name="Pearson M."/>
            <person name="Priest M."/>
            <person name="Roberts A."/>
            <person name="Saif S."/>
            <person name="Shea T."/>
            <person name="Shenoy N."/>
            <person name="Sisk P."/>
            <person name="Stolte C."/>
            <person name="Sykes S."/>
            <person name="Wortman J."/>
            <person name="Nusbaum C."/>
            <person name="Birren B."/>
        </authorList>
    </citation>
    <scope>NUCLEOTIDE SEQUENCE [LARGE SCALE GENOMIC DNA]</scope>
    <source>
        <strain evidence="3 4">WAL-18680</strain>
    </source>
</reference>
<feature type="signal peptide" evidence="2">
    <location>
        <begin position="1"/>
        <end position="27"/>
    </location>
</feature>
<evidence type="ECO:0000313" key="4">
    <source>
        <dbReference type="Proteomes" id="UP000005384"/>
    </source>
</evidence>
<keyword evidence="4" id="KW-1185">Reference proteome</keyword>
<evidence type="ECO:0000256" key="1">
    <source>
        <dbReference type="SAM" id="MobiDB-lite"/>
    </source>
</evidence>
<protein>
    <recommendedName>
        <fullName evidence="5">SsuA/THI5-like domain-containing protein</fullName>
    </recommendedName>
</protein>
<evidence type="ECO:0008006" key="5">
    <source>
        <dbReference type="Google" id="ProtNLM"/>
    </source>
</evidence>
<feature type="compositionally biased region" description="Low complexity" evidence="1">
    <location>
        <begin position="29"/>
        <end position="60"/>
    </location>
</feature>
<keyword evidence="2" id="KW-0732">Signal</keyword>
<comment type="caution">
    <text evidence="3">The sequence shown here is derived from an EMBL/GenBank/DDBJ whole genome shotgun (WGS) entry which is preliminary data.</text>
</comment>
<evidence type="ECO:0000256" key="2">
    <source>
        <dbReference type="SAM" id="SignalP"/>
    </source>
</evidence>
<dbReference type="PANTHER" id="PTHR30024:SF46">
    <property type="entry name" value="ABC TRANSPORTER, SUBSTRATE-BINDING LIPOPROTEIN"/>
    <property type="match status" value="1"/>
</dbReference>
<name>G5IBP6_9FIRM</name>
<dbReference type="HOGENOM" id="CLU_062584_0_0_9"/>
<feature type="chain" id="PRO_5003478508" description="SsuA/THI5-like domain-containing protein" evidence="2">
    <location>
        <begin position="28"/>
        <end position="364"/>
    </location>
</feature>
<dbReference type="Pfam" id="PF12974">
    <property type="entry name" value="Phosphonate-bd"/>
    <property type="match status" value="1"/>
</dbReference>
<dbReference type="SUPFAM" id="SSF53850">
    <property type="entry name" value="Periplasmic binding protein-like II"/>
    <property type="match status" value="1"/>
</dbReference>
<sequence>MKKQTLAALMACAVTAAALMGCSTKTAETVPETTTAAETTAAPETTPEETTTAEVSTEAPGASSGMTLRVGSLKGPTSMGLVSLMDQASKGEAKGNYEFTMVTAADELLTKVISGDLDIALVPANMASILYNKTNHGVNVIDINTLGVLYVVSSDESIQSVADLKGKTLYMTGKGTTPDYVLQYLLSENGLTTDDVTIEYKSEATEVAAVLKEQEGAIGLLPQPFVTVAMAQNESLKMVLDLTKEWEAIQGGTGGSLVTGVTICRSELFADPAGAEAIDVFLAEHKASAMFAIDNVAETADLVAAAGIIEKAPVAAKAIPYCSITFVDGEMMKSMLDGYLTVLFDQDPASVGGTLPDDAFYYIP</sequence>
<dbReference type="PIRSF" id="PIRSF027386">
    <property type="entry name" value="UCP027386_ABC_sbc_TM0202"/>
    <property type="match status" value="1"/>
</dbReference>
<evidence type="ECO:0000313" key="3">
    <source>
        <dbReference type="EMBL" id="EHI61109.1"/>
    </source>
</evidence>
<dbReference type="InterPro" id="IPR027024">
    <property type="entry name" value="UCP027386_ABC_sbc_TM0202"/>
</dbReference>
<gene>
    <name evidence="3" type="ORF">HMPREF9473_00923</name>
</gene>
<dbReference type="Gene3D" id="3.40.190.10">
    <property type="entry name" value="Periplasmic binding protein-like II"/>
    <property type="match status" value="2"/>
</dbReference>
<feature type="region of interest" description="Disordered" evidence="1">
    <location>
        <begin position="29"/>
        <end position="68"/>
    </location>
</feature>
<accession>G5IBP6</accession>